<dbReference type="InterPro" id="IPR036188">
    <property type="entry name" value="FAD/NAD-bd_sf"/>
</dbReference>
<evidence type="ECO:0000313" key="4">
    <source>
        <dbReference type="Proteomes" id="UP000290408"/>
    </source>
</evidence>
<dbReference type="PANTHER" id="PTHR43476:SF3">
    <property type="entry name" value="FAD-BINDING MONOOXYGENASE"/>
    <property type="match status" value="1"/>
</dbReference>
<dbReference type="SUPFAM" id="SSF51905">
    <property type="entry name" value="FAD/NAD(P)-binding domain"/>
    <property type="match status" value="1"/>
</dbReference>
<dbReference type="Gene3D" id="3.50.50.60">
    <property type="entry name" value="FAD/NAD(P)-binding domain"/>
    <property type="match status" value="1"/>
</dbReference>
<dbReference type="Pfam" id="PF01494">
    <property type="entry name" value="FAD_binding_3"/>
    <property type="match status" value="1"/>
</dbReference>
<keyword evidence="1" id="KW-0560">Oxidoreductase</keyword>
<dbReference type="RefSeq" id="WP_130629461.1">
    <property type="nucleotide sequence ID" value="NZ_CP036164.1"/>
</dbReference>
<dbReference type="GO" id="GO:0071949">
    <property type="term" value="F:FAD binding"/>
    <property type="evidence" value="ECO:0007669"/>
    <property type="project" value="InterPro"/>
</dbReference>
<dbReference type="Proteomes" id="UP000290408">
    <property type="component" value="Chromosome"/>
</dbReference>
<proteinExistence type="predicted"/>
<name>A0A4P6MWI3_9MICO</name>
<protein>
    <submittedName>
        <fullName evidence="3">Bifunctional 3-(3-hydroxy-phenyl)propionate/3-hydroxycinnamic acid hydroxylase</fullName>
    </submittedName>
</protein>
<dbReference type="PRINTS" id="PR00420">
    <property type="entry name" value="RNGMNOXGNASE"/>
</dbReference>
<dbReference type="KEGG" id="jli:EXU32_08220"/>
<gene>
    <name evidence="3" type="ORF">EXU32_08220</name>
</gene>
<reference evidence="3 4" key="1">
    <citation type="submission" date="2019-02" db="EMBL/GenBank/DDBJ databases">
        <title>Genomic data mining of an Antarctic deep-sea actinobacterium, Janibacterlimosus P3-3-X1.</title>
        <authorList>
            <person name="Liao L."/>
            <person name="Chen B."/>
        </authorList>
    </citation>
    <scope>NUCLEOTIDE SEQUENCE [LARGE SCALE GENOMIC DNA]</scope>
    <source>
        <strain evidence="3 4">P3-3-X1</strain>
    </source>
</reference>
<dbReference type="Gene3D" id="3.30.70.2450">
    <property type="match status" value="1"/>
</dbReference>
<accession>A0A4P6MWI3</accession>
<dbReference type="InterPro" id="IPR002938">
    <property type="entry name" value="FAD-bd"/>
</dbReference>
<dbReference type="PANTHER" id="PTHR43476">
    <property type="entry name" value="3-(3-HYDROXY-PHENYL)PROPIONATE/3-HYDROXYCINNAMIC ACID HYDROXYLASE"/>
    <property type="match status" value="1"/>
</dbReference>
<dbReference type="OrthoDB" id="4246007at2"/>
<evidence type="ECO:0000259" key="2">
    <source>
        <dbReference type="Pfam" id="PF01494"/>
    </source>
</evidence>
<feature type="domain" description="FAD-binding" evidence="2">
    <location>
        <begin position="3"/>
        <end position="343"/>
    </location>
</feature>
<dbReference type="GO" id="GO:0019622">
    <property type="term" value="P:3-(3-hydroxy)phenylpropionate catabolic process"/>
    <property type="evidence" value="ECO:0007669"/>
    <property type="project" value="TreeGrafter"/>
</dbReference>
<organism evidence="3 4">
    <name type="scientific">Janibacter limosus</name>
    <dbReference type="NCBI Taxonomy" id="53458"/>
    <lineage>
        <taxon>Bacteria</taxon>
        <taxon>Bacillati</taxon>
        <taxon>Actinomycetota</taxon>
        <taxon>Actinomycetes</taxon>
        <taxon>Micrococcales</taxon>
        <taxon>Intrasporangiaceae</taxon>
        <taxon>Janibacter</taxon>
    </lineage>
</organism>
<sequence>MQTEVVIVGAGPTGLALANLLGRYGRSAIVLESRSDLIDYPRGVGLDDESMRSIQTMDLVEEVTPFTIPHHVMRLVNGKGETMMTNAPTGEPLGWPRKFGFIQPLVDRQLYEGLHRFDDIDVRFGHTVTAADDLGDHVAVTATVTGADGSTREETITAQYVVGCEGGSSPTRKRMGVDFVGHSPSTRWVVIDVNNDPLGLPNVYLGADPARPYVSIGLPHGIRRWEFMLFDDEPSEQVEDPTFVAALLKEHVPDSSTLDVIRCRVFTHHGRIASSFRQGRVLIAGDAAHLMPVWMGQGWNSGMRDATNLSWKLASVLAGQADDSILDSFEAERHEHAKAMIDLSMTLGNVIKPTNRVVCGARDLASRALNLSPRVKSYFTDMRFKPMPFYAKGVVVAPDSLTPGEQPRTRTSSFMTIKNAVDKKTPVGVQFPQPRVNTVDVTGARLDDVTGEWWTVAAWGNDPARLFTEDERAQLQHMGARFVSFMSESQRPWAQAEYAGSGTLVVGDVDGSIKGWFDKHAMGVVFLRPDRFVGAACLAQESGKALAALRVAMGATEVGLRGSAADGLAPQPAFEGVSA</sequence>
<dbReference type="GO" id="GO:0008688">
    <property type="term" value="F:3-(3-hydroxyphenyl)propionate hydroxylase activity"/>
    <property type="evidence" value="ECO:0007669"/>
    <property type="project" value="TreeGrafter"/>
</dbReference>
<dbReference type="InterPro" id="IPR050631">
    <property type="entry name" value="PheA/TfdB_FAD_monoxygenase"/>
</dbReference>
<evidence type="ECO:0000256" key="1">
    <source>
        <dbReference type="ARBA" id="ARBA00023002"/>
    </source>
</evidence>
<evidence type="ECO:0000313" key="3">
    <source>
        <dbReference type="EMBL" id="QBF46237.1"/>
    </source>
</evidence>
<keyword evidence="4" id="KW-1185">Reference proteome</keyword>
<dbReference type="EMBL" id="CP036164">
    <property type="protein sequence ID" value="QBF46237.1"/>
    <property type="molecule type" value="Genomic_DNA"/>
</dbReference>
<dbReference type="AlphaFoldDB" id="A0A4P6MWI3"/>